<name>A0ABP7JYB0_9RHOB</name>
<dbReference type="Gene3D" id="3.90.1200.10">
    <property type="match status" value="1"/>
</dbReference>
<protein>
    <recommendedName>
        <fullName evidence="1">Aminoglycoside phosphotransferase domain-containing protein</fullName>
    </recommendedName>
</protein>
<sequence>MSHEGILALVDMLGLATPTVTAMAGGRTNALWRVRDGETDLVLKVFDRTRGNAMFPNNPACEAIALNALAQTNLAPKLLKSLRTDRAEAIAYEHLEGTPLERANGSLLSALSRLHTVPPPLGLRSIACGETDLLAQGDAFLESLTDPLSRSVARKRPEPANLPNRGPQVFLHGDPIAPNAIQGHAGLRFIDWQCPAIGDPVLDIAVAMSPAMHVAYGNRPLDPQEIDDALDAYDAPDTIARYRAFRPVLAWRMACYCAWKAAKGEAIYGEAAEAELRSS</sequence>
<dbReference type="RefSeq" id="WP_344843627.1">
    <property type="nucleotide sequence ID" value="NZ_BAABDF010000003.1"/>
</dbReference>
<evidence type="ECO:0000313" key="3">
    <source>
        <dbReference type="Proteomes" id="UP001399917"/>
    </source>
</evidence>
<accession>A0ABP7JYB0</accession>
<dbReference type="InterPro" id="IPR011009">
    <property type="entry name" value="Kinase-like_dom_sf"/>
</dbReference>
<dbReference type="Proteomes" id="UP001399917">
    <property type="component" value="Unassembled WGS sequence"/>
</dbReference>
<feature type="domain" description="Aminoglycoside phosphotransferase" evidence="1">
    <location>
        <begin position="20"/>
        <end position="244"/>
    </location>
</feature>
<organism evidence="2 3">
    <name type="scientific">Celeribacter arenosi</name>
    <dbReference type="NCBI Taxonomy" id="792649"/>
    <lineage>
        <taxon>Bacteria</taxon>
        <taxon>Pseudomonadati</taxon>
        <taxon>Pseudomonadota</taxon>
        <taxon>Alphaproteobacteria</taxon>
        <taxon>Rhodobacterales</taxon>
        <taxon>Roseobacteraceae</taxon>
        <taxon>Celeribacter</taxon>
    </lineage>
</organism>
<dbReference type="EMBL" id="BAABDF010000003">
    <property type="protein sequence ID" value="GAA3859066.1"/>
    <property type="molecule type" value="Genomic_DNA"/>
</dbReference>
<dbReference type="Pfam" id="PF01636">
    <property type="entry name" value="APH"/>
    <property type="match status" value="1"/>
</dbReference>
<evidence type="ECO:0000259" key="1">
    <source>
        <dbReference type="Pfam" id="PF01636"/>
    </source>
</evidence>
<dbReference type="InterPro" id="IPR002575">
    <property type="entry name" value="Aminoglycoside_PTrfase"/>
</dbReference>
<reference evidence="3" key="1">
    <citation type="journal article" date="2019" name="Int. J. Syst. Evol. Microbiol.">
        <title>The Global Catalogue of Microorganisms (GCM) 10K type strain sequencing project: providing services to taxonomists for standard genome sequencing and annotation.</title>
        <authorList>
            <consortium name="The Broad Institute Genomics Platform"/>
            <consortium name="The Broad Institute Genome Sequencing Center for Infectious Disease"/>
            <person name="Wu L."/>
            <person name="Ma J."/>
        </authorList>
    </citation>
    <scope>NUCLEOTIDE SEQUENCE [LARGE SCALE GENOMIC DNA]</scope>
    <source>
        <strain evidence="3">JCM 17190</strain>
    </source>
</reference>
<keyword evidence="3" id="KW-1185">Reference proteome</keyword>
<dbReference type="SUPFAM" id="SSF56112">
    <property type="entry name" value="Protein kinase-like (PK-like)"/>
    <property type="match status" value="1"/>
</dbReference>
<comment type="caution">
    <text evidence="2">The sequence shown here is derived from an EMBL/GenBank/DDBJ whole genome shotgun (WGS) entry which is preliminary data.</text>
</comment>
<proteinExistence type="predicted"/>
<evidence type="ECO:0000313" key="2">
    <source>
        <dbReference type="EMBL" id="GAA3859066.1"/>
    </source>
</evidence>
<gene>
    <name evidence="2" type="ORF">GCM10022404_07360</name>
</gene>